<comment type="cofactor">
    <cofactor evidence="1">
        <name>FAD</name>
        <dbReference type="ChEBI" id="CHEBI:57692"/>
    </cofactor>
</comment>
<comment type="similarity">
    <text evidence="2">Belongs to the acyl-CoA dehydrogenase family.</text>
</comment>
<dbReference type="InterPro" id="IPR037069">
    <property type="entry name" value="AcylCoA_DH/ox_N_sf"/>
</dbReference>
<keyword evidence="3" id="KW-0285">Flavoprotein</keyword>
<organism evidence="7 8">
    <name type="scientific">Ideonella margarita</name>
    <dbReference type="NCBI Taxonomy" id="2984191"/>
    <lineage>
        <taxon>Bacteria</taxon>
        <taxon>Pseudomonadati</taxon>
        <taxon>Pseudomonadota</taxon>
        <taxon>Betaproteobacteria</taxon>
        <taxon>Burkholderiales</taxon>
        <taxon>Sphaerotilaceae</taxon>
        <taxon>Ideonella</taxon>
    </lineage>
</organism>
<dbReference type="InterPro" id="IPR009100">
    <property type="entry name" value="AcylCoA_DH/oxidase_NM_dom_sf"/>
</dbReference>
<dbReference type="InterPro" id="IPR036250">
    <property type="entry name" value="AcylCo_DH-like_C"/>
</dbReference>
<dbReference type="RefSeq" id="WP_341397413.1">
    <property type="nucleotide sequence ID" value="NZ_JBBUTI010000001.1"/>
</dbReference>
<evidence type="ECO:0000313" key="8">
    <source>
        <dbReference type="Proteomes" id="UP001379945"/>
    </source>
</evidence>
<dbReference type="PANTHER" id="PTHR43884">
    <property type="entry name" value="ACYL-COA DEHYDROGENASE"/>
    <property type="match status" value="1"/>
</dbReference>
<name>A0ABU9C4S5_9BURK</name>
<dbReference type="PIRSF" id="PIRSF016578">
    <property type="entry name" value="HsaA"/>
    <property type="match status" value="1"/>
</dbReference>
<dbReference type="SUPFAM" id="SSF47203">
    <property type="entry name" value="Acyl-CoA dehydrogenase C-terminal domain-like"/>
    <property type="match status" value="1"/>
</dbReference>
<dbReference type="Gene3D" id="1.20.140.10">
    <property type="entry name" value="Butyryl-CoA Dehydrogenase, subunit A, domain 3"/>
    <property type="match status" value="1"/>
</dbReference>
<protein>
    <submittedName>
        <fullName evidence="7">Acyl-CoA dehydrogenase family protein</fullName>
        <ecNumber evidence="7">1.-.-.-</ecNumber>
    </submittedName>
</protein>
<accession>A0ABU9C4S5</accession>
<evidence type="ECO:0000259" key="5">
    <source>
        <dbReference type="Pfam" id="PF00441"/>
    </source>
</evidence>
<dbReference type="EMBL" id="JBBUTI010000001">
    <property type="protein sequence ID" value="MEK8045270.1"/>
    <property type="molecule type" value="Genomic_DNA"/>
</dbReference>
<evidence type="ECO:0000259" key="6">
    <source>
        <dbReference type="Pfam" id="PF02771"/>
    </source>
</evidence>
<evidence type="ECO:0000256" key="4">
    <source>
        <dbReference type="ARBA" id="ARBA00022827"/>
    </source>
</evidence>
<dbReference type="InterPro" id="IPR009075">
    <property type="entry name" value="AcylCo_DH/oxidase_C"/>
</dbReference>
<dbReference type="Proteomes" id="UP001379945">
    <property type="component" value="Unassembled WGS sequence"/>
</dbReference>
<evidence type="ECO:0000313" key="7">
    <source>
        <dbReference type="EMBL" id="MEK8045270.1"/>
    </source>
</evidence>
<dbReference type="Pfam" id="PF00441">
    <property type="entry name" value="Acyl-CoA_dh_1"/>
    <property type="match status" value="1"/>
</dbReference>
<reference evidence="7 8" key="1">
    <citation type="submission" date="2024-04" db="EMBL/GenBank/DDBJ databases">
        <title>Novel species of the genus Ideonella isolated from streams.</title>
        <authorList>
            <person name="Lu H."/>
        </authorList>
    </citation>
    <scope>NUCLEOTIDE SEQUENCE [LARGE SCALE GENOMIC DNA]</scope>
    <source>
        <strain evidence="7 8">LYT19W</strain>
    </source>
</reference>
<dbReference type="Pfam" id="PF02771">
    <property type="entry name" value="Acyl-CoA_dh_N"/>
    <property type="match status" value="1"/>
</dbReference>
<dbReference type="Gene3D" id="1.10.540.10">
    <property type="entry name" value="Acyl-CoA dehydrogenase/oxidase, N-terminal domain"/>
    <property type="match status" value="1"/>
</dbReference>
<keyword evidence="8" id="KW-1185">Reference proteome</keyword>
<dbReference type="InterPro" id="IPR013786">
    <property type="entry name" value="AcylCoA_DH/ox_N"/>
</dbReference>
<sequence length="391" mass="42442">MDTAATPFPVMLDGVRQLARETAATHAADVDREARFPQETVDALRRVRALSAPVPRQYGGAGCTMAELTQLVSQLSQHCGASAMVLAMHYIQVGCITRHGKDDPYFQEVMRELVERQLLLGSMTSEVGTWGDTRSSICALKQADERFELQKAATTGSYCAQADGILVTTRRADDAAAGDQLLVLVRREDCTLTQMSTWDTLGMRGTCSPGFDLKASAHVQQVLPEGYPAISALTMVPYSHILWASLWWGLAFGAYAQAAAYVRSLARKSPGVVPPVATDLAKLNVELQTMRYHWQGLAQEFDAQVVAGTDSEAFTRVDWALKMNNLKTACSEAAPRIVQGALQIVGIQGYKNDSAYSMGRAHRDAMSASLMISNGRIAARSASLLLVHKAD</sequence>
<evidence type="ECO:0000256" key="1">
    <source>
        <dbReference type="ARBA" id="ARBA00001974"/>
    </source>
</evidence>
<evidence type="ECO:0000256" key="2">
    <source>
        <dbReference type="ARBA" id="ARBA00009347"/>
    </source>
</evidence>
<keyword evidence="7" id="KW-0560">Oxidoreductase</keyword>
<dbReference type="SUPFAM" id="SSF56645">
    <property type="entry name" value="Acyl-CoA dehydrogenase NM domain-like"/>
    <property type="match status" value="1"/>
</dbReference>
<dbReference type="GO" id="GO:0016491">
    <property type="term" value="F:oxidoreductase activity"/>
    <property type="evidence" value="ECO:0007669"/>
    <property type="project" value="UniProtKB-KW"/>
</dbReference>
<dbReference type="Gene3D" id="2.40.110.10">
    <property type="entry name" value="Butyryl-CoA Dehydrogenase, subunit A, domain 2"/>
    <property type="match status" value="1"/>
</dbReference>
<keyword evidence="4" id="KW-0274">FAD</keyword>
<dbReference type="EC" id="1.-.-.-" evidence="7"/>
<dbReference type="InterPro" id="IPR046373">
    <property type="entry name" value="Acyl-CoA_Oxase/DH_mid-dom_sf"/>
</dbReference>
<evidence type="ECO:0000256" key="3">
    <source>
        <dbReference type="ARBA" id="ARBA00022630"/>
    </source>
</evidence>
<proteinExistence type="inferred from homology"/>
<gene>
    <name evidence="7" type="ORF">AACH00_02785</name>
</gene>
<feature type="domain" description="Acyl-CoA dehydrogenase/oxidase C-terminal" evidence="5">
    <location>
        <begin position="240"/>
        <end position="369"/>
    </location>
</feature>
<dbReference type="PANTHER" id="PTHR43884:SF12">
    <property type="entry name" value="ISOVALERYL-COA DEHYDROGENASE, MITOCHONDRIAL-RELATED"/>
    <property type="match status" value="1"/>
</dbReference>
<comment type="caution">
    <text evidence="7">The sequence shown here is derived from an EMBL/GenBank/DDBJ whole genome shotgun (WGS) entry which is preliminary data.</text>
</comment>
<feature type="domain" description="Acyl-CoA dehydrogenase/oxidase N-terminal" evidence="6">
    <location>
        <begin position="12"/>
        <end position="102"/>
    </location>
</feature>